<proteinExistence type="predicted"/>
<evidence type="ECO:0000313" key="2">
    <source>
        <dbReference type="Proteomes" id="UP000664859"/>
    </source>
</evidence>
<evidence type="ECO:0000313" key="1">
    <source>
        <dbReference type="EMBL" id="KAG5176299.1"/>
    </source>
</evidence>
<sequence length="1026" mass="110146">MLVEPQGSDAFDDLEAEAEGNPLRKALRKLGPSTAKAVSTGLIPAAAVVGFLITPGGKVVSAVGAAVTGLAGTLAKRKLGDESKAAAPAAVAELLQSKGLTNVRPADITAVLATYGVQGDEASDLLIDVYRRFLLAMCKGSATKAADIRELRDLRQALGLDGEQIGTAHYEASTLLYRERVLFTPEEELADEYNPARRALDKFLFLADRMFEVSDTEEAYEYEMGRIRKVFGLDAADVNARCLAIARPFYAKALDAAAARLDTLRPGALELAEKTLGITDVMRDEMHLEAYRAEARALLEGTKLKDGAVERLGKLGNALKLDEEQQRQELEAVTVPVYEAAVARELEQALEATNEDPDTARRQSALRSGRLASMQLGLSLSADTSARVLQSSVRNAASTHFIAAAKFVRVGNNAKALEAAKELVAFVKAASGLVEKAFGLEEGEDPVRKIFQGSMVDDLSRKEGGQLYRIYLNAALAGQTALTDEQAADLKTLARLMGQGASEVQRAYQEATGPLLRKALEDSIEDGGYGADAKARNEALVKGLGIPKAVVSEQLKDLYFQRLKAVAGYGTIMTQAQRDDLHKLQDFLGLDQDTVDGLHRLVCAPAYQQSILESMGAAGVITPELRDALEVLRKRLGLTQSHARELLHAAARAKMKPMVEQLCYEFERTYLSKEQLAQRRGRDQGDDVLVSGNDAGDLGIVTTGAVNSDTLALVDFYLDNELPVVENGVTYYPVTAEGLGPAPLLERLYQQFVVAAFGVEGETAARYQAAQAPLAGILGIPREKVSSVHAEIGSTVLNQFFTAQLARGATSLGARETAFLASIGSKLGLPDAEYDALVTSVKRRVLTYKAETAFQKPVFSVEMARNLRETAAGLGLELSRDVGLSQERLKKLFVTEAGAALEGEGEGGVEEIEEVAEACGLGEDEAQAILGGMLRERAEAAIKDAASDVKASRDARVVASVTRLLSYCRLAGGLEVELRLADHVCESIYGTYMASRTASNEEEEAKLQEDGAMLRTVLGLKQPVSA</sequence>
<dbReference type="PANTHER" id="PTHR34935">
    <property type="entry name" value="PROTEIN TIC110, CHLOROPLASTIC"/>
    <property type="match status" value="1"/>
</dbReference>
<dbReference type="GO" id="GO:0061927">
    <property type="term" value="C:TOC-TIC supercomplex I"/>
    <property type="evidence" value="ECO:0007669"/>
    <property type="project" value="TreeGrafter"/>
</dbReference>
<protein>
    <submittedName>
        <fullName evidence="1">IAP100 protein</fullName>
    </submittedName>
</protein>
<dbReference type="EMBL" id="JAFCMP010000538">
    <property type="protein sequence ID" value="KAG5176299.1"/>
    <property type="molecule type" value="Genomic_DNA"/>
</dbReference>
<dbReference type="Pfam" id="PF16940">
    <property type="entry name" value="Tic110"/>
    <property type="match status" value="2"/>
</dbReference>
<dbReference type="GO" id="GO:0045037">
    <property type="term" value="P:protein import into chloroplast stroma"/>
    <property type="evidence" value="ECO:0007669"/>
    <property type="project" value="TreeGrafter"/>
</dbReference>
<comment type="caution">
    <text evidence="1">The sequence shown here is derived from an EMBL/GenBank/DDBJ whole genome shotgun (WGS) entry which is preliminary data.</text>
</comment>
<dbReference type="PANTHER" id="PTHR34935:SF3">
    <property type="entry name" value="PROTEIN TIC110, CHLOROPLASTIC"/>
    <property type="match status" value="1"/>
</dbReference>
<reference evidence="1" key="1">
    <citation type="submission" date="2021-02" db="EMBL/GenBank/DDBJ databases">
        <title>First Annotated Genome of the Yellow-green Alga Tribonema minus.</title>
        <authorList>
            <person name="Mahan K.M."/>
        </authorList>
    </citation>
    <scope>NUCLEOTIDE SEQUENCE</scope>
    <source>
        <strain evidence="1">UTEX B ZZ1240</strain>
    </source>
</reference>
<dbReference type="OrthoDB" id="191196at2759"/>
<organism evidence="1 2">
    <name type="scientific">Tribonema minus</name>
    <dbReference type="NCBI Taxonomy" id="303371"/>
    <lineage>
        <taxon>Eukaryota</taxon>
        <taxon>Sar</taxon>
        <taxon>Stramenopiles</taxon>
        <taxon>Ochrophyta</taxon>
        <taxon>PX clade</taxon>
        <taxon>Xanthophyceae</taxon>
        <taxon>Tribonematales</taxon>
        <taxon>Tribonemataceae</taxon>
        <taxon>Tribonema</taxon>
    </lineage>
</organism>
<dbReference type="AlphaFoldDB" id="A0A835YSG6"/>
<name>A0A835YSG6_9STRA</name>
<dbReference type="InterPro" id="IPR031610">
    <property type="entry name" value="TIC110"/>
</dbReference>
<accession>A0A835YSG6</accession>
<dbReference type="Proteomes" id="UP000664859">
    <property type="component" value="Unassembled WGS sequence"/>
</dbReference>
<keyword evidence="2" id="KW-1185">Reference proteome</keyword>
<gene>
    <name evidence="1" type="ORF">JKP88DRAFT_336003</name>
</gene>